<keyword evidence="1" id="KW-0904">Protein phosphatase</keyword>
<dbReference type="PANTHER" id="PTHR12320:SF84">
    <property type="entry name" value="PROTEIN PHOSPHATASE"/>
    <property type="match status" value="1"/>
</dbReference>
<keyword evidence="1" id="KW-0460">Magnesium</keyword>
<keyword evidence="1" id="KW-0378">Hydrolase</keyword>
<comment type="cofactor">
    <cofactor evidence="1">
        <name>Mn(2+)</name>
        <dbReference type="ChEBI" id="CHEBI:29035"/>
    </cofactor>
</comment>
<gene>
    <name evidence="2" type="ORF">AMORRO_LOCUS12738</name>
</gene>
<name>A0A9N9HY48_9GLOM</name>
<dbReference type="GO" id="GO:0046872">
    <property type="term" value="F:metal ion binding"/>
    <property type="evidence" value="ECO:0007669"/>
    <property type="project" value="UniProtKB-UniRule"/>
</dbReference>
<dbReference type="Gene3D" id="3.60.40.10">
    <property type="entry name" value="PPM-type phosphatase domain"/>
    <property type="match status" value="1"/>
</dbReference>
<dbReference type="Proteomes" id="UP000789342">
    <property type="component" value="Unassembled WGS sequence"/>
</dbReference>
<dbReference type="AlphaFoldDB" id="A0A9N9HY48"/>
<comment type="catalytic activity">
    <reaction evidence="1">
        <text>O-phospho-L-threonyl-[protein] + H2O = L-threonyl-[protein] + phosphate</text>
        <dbReference type="Rhea" id="RHEA:47004"/>
        <dbReference type="Rhea" id="RHEA-COMP:11060"/>
        <dbReference type="Rhea" id="RHEA-COMP:11605"/>
        <dbReference type="ChEBI" id="CHEBI:15377"/>
        <dbReference type="ChEBI" id="CHEBI:30013"/>
        <dbReference type="ChEBI" id="CHEBI:43474"/>
        <dbReference type="ChEBI" id="CHEBI:61977"/>
        <dbReference type="EC" id="3.1.3.16"/>
    </reaction>
</comment>
<feature type="non-terminal residue" evidence="2">
    <location>
        <position position="1"/>
    </location>
</feature>
<dbReference type="GO" id="GO:0004722">
    <property type="term" value="F:protein serine/threonine phosphatase activity"/>
    <property type="evidence" value="ECO:0007669"/>
    <property type="project" value="UniProtKB-EC"/>
</dbReference>
<keyword evidence="3" id="KW-1185">Reference proteome</keyword>
<proteinExistence type="inferred from homology"/>
<evidence type="ECO:0000313" key="3">
    <source>
        <dbReference type="Proteomes" id="UP000789342"/>
    </source>
</evidence>
<evidence type="ECO:0000313" key="2">
    <source>
        <dbReference type="EMBL" id="CAG8711915.1"/>
    </source>
</evidence>
<comment type="catalytic activity">
    <reaction evidence="1">
        <text>O-phospho-L-seryl-[protein] + H2O = L-seryl-[protein] + phosphate</text>
        <dbReference type="Rhea" id="RHEA:20629"/>
        <dbReference type="Rhea" id="RHEA-COMP:9863"/>
        <dbReference type="Rhea" id="RHEA-COMP:11604"/>
        <dbReference type="ChEBI" id="CHEBI:15377"/>
        <dbReference type="ChEBI" id="CHEBI:29999"/>
        <dbReference type="ChEBI" id="CHEBI:43474"/>
        <dbReference type="ChEBI" id="CHEBI:83421"/>
        <dbReference type="EC" id="3.1.3.16"/>
    </reaction>
</comment>
<comment type="similarity">
    <text evidence="1">Belongs to the PP2C family.</text>
</comment>
<dbReference type="InterPro" id="IPR036457">
    <property type="entry name" value="PPM-type-like_dom_sf"/>
</dbReference>
<dbReference type="SUPFAM" id="SSF81606">
    <property type="entry name" value="PP2C-like"/>
    <property type="match status" value="1"/>
</dbReference>
<accession>A0A9N9HY48</accession>
<organism evidence="2 3">
    <name type="scientific">Acaulospora morrowiae</name>
    <dbReference type="NCBI Taxonomy" id="94023"/>
    <lineage>
        <taxon>Eukaryota</taxon>
        <taxon>Fungi</taxon>
        <taxon>Fungi incertae sedis</taxon>
        <taxon>Mucoromycota</taxon>
        <taxon>Glomeromycotina</taxon>
        <taxon>Glomeromycetes</taxon>
        <taxon>Diversisporales</taxon>
        <taxon>Acaulosporaceae</taxon>
        <taxon>Acaulospora</taxon>
    </lineage>
</organism>
<dbReference type="OrthoDB" id="60843at2759"/>
<protein>
    <recommendedName>
        <fullName evidence="1">Protein phosphatase</fullName>
        <ecNumber evidence="1">3.1.3.16</ecNumber>
    </recommendedName>
</protein>
<keyword evidence="1" id="KW-0479">Metal-binding</keyword>
<sequence length="278" mass="31365">MSFTTSFARQNIPQLKKYINVSNRRYSSSSSSLLLTTSRPAYSGSTNSFIRKSSSSSPFTNHGSLISRSTTFSSLPFFSHIIRQSFHNKLSKHRSIIRTFKPNSKPRKFLETSSNLEPIASAHLLNFLERPFTSQNPFLLTHGASGIAKHTDQLVSTPNNGKYFSVGCGEDAFFRRHDALGVADGVGGWRNVTPSRNAVPDSALYSRKLMHYAYAELEKYDNNRDEERLYHYNEVYPQDILQTSYEQCIRDCAMEGIIGSSTALIAILREDELRIANL</sequence>
<comment type="cofactor">
    <cofactor evidence="1">
        <name>Mg(2+)</name>
        <dbReference type="ChEBI" id="CHEBI:18420"/>
    </cofactor>
</comment>
<keyword evidence="1" id="KW-0464">Manganese</keyword>
<reference evidence="2" key="1">
    <citation type="submission" date="2021-06" db="EMBL/GenBank/DDBJ databases">
        <authorList>
            <person name="Kallberg Y."/>
            <person name="Tangrot J."/>
            <person name="Rosling A."/>
        </authorList>
    </citation>
    <scope>NUCLEOTIDE SEQUENCE</scope>
    <source>
        <strain evidence="2">CL551</strain>
    </source>
</reference>
<dbReference type="EMBL" id="CAJVPV010019691">
    <property type="protein sequence ID" value="CAG8711915.1"/>
    <property type="molecule type" value="Genomic_DNA"/>
</dbReference>
<dbReference type="InterPro" id="IPR039123">
    <property type="entry name" value="PPTC7"/>
</dbReference>
<dbReference type="PANTHER" id="PTHR12320">
    <property type="entry name" value="PROTEIN PHOSPHATASE 2C"/>
    <property type="match status" value="1"/>
</dbReference>
<dbReference type="EC" id="3.1.3.16" evidence="1"/>
<comment type="caution">
    <text evidence="2">The sequence shown here is derived from an EMBL/GenBank/DDBJ whole genome shotgun (WGS) entry which is preliminary data.</text>
</comment>
<evidence type="ECO:0000256" key="1">
    <source>
        <dbReference type="RuleBase" id="RU366020"/>
    </source>
</evidence>